<comment type="caution">
    <text evidence="1">The sequence shown here is derived from an EMBL/GenBank/DDBJ whole genome shotgun (WGS) entry which is preliminary data.</text>
</comment>
<evidence type="ECO:0000313" key="2">
    <source>
        <dbReference type="Proteomes" id="UP000245133"/>
    </source>
</evidence>
<accession>A0A2P2E0I6</accession>
<gene>
    <name evidence="1" type="ORF">LPTSP4_19070</name>
</gene>
<name>A0A2P2E0I6_9LEPT</name>
<dbReference type="Proteomes" id="UP000245133">
    <property type="component" value="Unassembled WGS sequence"/>
</dbReference>
<sequence length="59" mass="6651">MIPVVGARTRPVGKLGETENWVGEKLEIVGLTSTAWLREKTSVALSWFPYEIRGLCAFW</sequence>
<reference evidence="1 2" key="1">
    <citation type="submission" date="2018-02" db="EMBL/GenBank/DDBJ databases">
        <title>Novel Leptospira species isolated from soil and water in Japan.</title>
        <authorList>
            <person name="Nakao R."/>
            <person name="Masuzawa T."/>
        </authorList>
    </citation>
    <scope>NUCLEOTIDE SEQUENCE [LARGE SCALE GENOMIC DNA]</scope>
    <source>
        <strain evidence="1 2">YH101</strain>
    </source>
</reference>
<protein>
    <submittedName>
        <fullName evidence="1">Uncharacterized protein</fullName>
    </submittedName>
</protein>
<evidence type="ECO:0000313" key="1">
    <source>
        <dbReference type="EMBL" id="GBF50382.1"/>
    </source>
</evidence>
<dbReference type="EMBL" id="BFBB01000004">
    <property type="protein sequence ID" value="GBF50382.1"/>
    <property type="molecule type" value="Genomic_DNA"/>
</dbReference>
<keyword evidence="2" id="KW-1185">Reference proteome</keyword>
<organism evidence="1 2">
    <name type="scientific">Leptospira ryugenii</name>
    <dbReference type="NCBI Taxonomy" id="1917863"/>
    <lineage>
        <taxon>Bacteria</taxon>
        <taxon>Pseudomonadati</taxon>
        <taxon>Spirochaetota</taxon>
        <taxon>Spirochaetia</taxon>
        <taxon>Leptospirales</taxon>
        <taxon>Leptospiraceae</taxon>
        <taxon>Leptospira</taxon>
    </lineage>
</organism>
<proteinExistence type="predicted"/>
<dbReference type="AlphaFoldDB" id="A0A2P2E0I6"/>